<protein>
    <submittedName>
        <fullName evidence="1">Uncharacterized protein</fullName>
    </submittedName>
</protein>
<gene>
    <name evidence="1" type="ORF">IAB08_00540</name>
</gene>
<evidence type="ECO:0000313" key="2">
    <source>
        <dbReference type="Proteomes" id="UP000823612"/>
    </source>
</evidence>
<dbReference type="Proteomes" id="UP000823612">
    <property type="component" value="Unassembled WGS sequence"/>
</dbReference>
<accession>A0A9D9DTE8</accession>
<evidence type="ECO:0000313" key="1">
    <source>
        <dbReference type="EMBL" id="MBO8431770.1"/>
    </source>
</evidence>
<name>A0A9D9DTE8_9BACT</name>
<dbReference type="EMBL" id="JADIMZ010000008">
    <property type="protein sequence ID" value="MBO8431770.1"/>
    <property type="molecule type" value="Genomic_DNA"/>
</dbReference>
<comment type="caution">
    <text evidence="1">The sequence shown here is derived from an EMBL/GenBank/DDBJ whole genome shotgun (WGS) entry which is preliminary data.</text>
</comment>
<reference evidence="1" key="1">
    <citation type="submission" date="2020-10" db="EMBL/GenBank/DDBJ databases">
        <authorList>
            <person name="Gilroy R."/>
        </authorList>
    </citation>
    <scope>NUCLEOTIDE SEQUENCE</scope>
    <source>
        <strain evidence="1">2889</strain>
    </source>
</reference>
<dbReference type="AlphaFoldDB" id="A0A9D9DTE8"/>
<organism evidence="1 2">
    <name type="scientific">Candidatus Pullibacteroides excrementavium</name>
    <dbReference type="NCBI Taxonomy" id="2840905"/>
    <lineage>
        <taxon>Bacteria</taxon>
        <taxon>Pseudomonadati</taxon>
        <taxon>Bacteroidota</taxon>
        <taxon>Bacteroidia</taxon>
        <taxon>Bacteroidales</taxon>
        <taxon>Candidatus Pullibacteroides</taxon>
    </lineage>
</organism>
<reference evidence="1" key="2">
    <citation type="journal article" date="2021" name="PeerJ">
        <title>Extensive microbial diversity within the chicken gut microbiome revealed by metagenomics and culture.</title>
        <authorList>
            <person name="Gilroy R."/>
            <person name="Ravi A."/>
            <person name="Getino M."/>
            <person name="Pursley I."/>
            <person name="Horton D.L."/>
            <person name="Alikhan N.F."/>
            <person name="Baker D."/>
            <person name="Gharbi K."/>
            <person name="Hall N."/>
            <person name="Watson M."/>
            <person name="Adriaenssens E.M."/>
            <person name="Foster-Nyarko E."/>
            <person name="Jarju S."/>
            <person name="Secka A."/>
            <person name="Antonio M."/>
            <person name="Oren A."/>
            <person name="Chaudhuri R.R."/>
            <person name="La Ragione R."/>
            <person name="Hildebrand F."/>
            <person name="Pallen M.J."/>
        </authorList>
    </citation>
    <scope>NUCLEOTIDE SEQUENCE</scope>
    <source>
        <strain evidence="1">2889</strain>
    </source>
</reference>
<sequence>MKNEIYLNFDAVRYYSDEAPCYYFNLLVQEGCSWMVEWGDGAWNRYVGTGEWQSASHCFQDYGMQSIHIFVEDEGDILGFVSGGRYCGLLKKVNISHCPALSYFENWHAESLDVSANPQLKELCCEHGTFDKLDLSDNPELEKLTIYFCKNLIALNLSKNLALKELELIYSGVRRLGLHNRSVLHDVVLEDVELDERSMKYLHQVLEQNGGSIRKSWWHSMDDE</sequence>
<dbReference type="InterPro" id="IPR032675">
    <property type="entry name" value="LRR_dom_sf"/>
</dbReference>
<dbReference type="Gene3D" id="3.80.10.10">
    <property type="entry name" value="Ribonuclease Inhibitor"/>
    <property type="match status" value="1"/>
</dbReference>
<dbReference type="SUPFAM" id="SSF52047">
    <property type="entry name" value="RNI-like"/>
    <property type="match status" value="1"/>
</dbReference>
<proteinExistence type="predicted"/>